<evidence type="ECO:0000313" key="2">
    <source>
        <dbReference type="EMBL" id="HBP30999.1"/>
    </source>
</evidence>
<organism evidence="2 3">
    <name type="scientific">Advenella kashmirensis</name>
    <dbReference type="NCBI Taxonomy" id="310575"/>
    <lineage>
        <taxon>Bacteria</taxon>
        <taxon>Pseudomonadati</taxon>
        <taxon>Pseudomonadota</taxon>
        <taxon>Betaproteobacteria</taxon>
        <taxon>Burkholderiales</taxon>
        <taxon>Alcaligenaceae</taxon>
    </lineage>
</organism>
<dbReference type="Proteomes" id="UP000264036">
    <property type="component" value="Unassembled WGS sequence"/>
</dbReference>
<gene>
    <name evidence="2" type="ORF">DD666_16490</name>
</gene>
<feature type="transmembrane region" description="Helical" evidence="1">
    <location>
        <begin position="21"/>
        <end position="40"/>
    </location>
</feature>
<keyword evidence="1" id="KW-1133">Transmembrane helix</keyword>
<reference evidence="2 3" key="1">
    <citation type="journal article" date="2018" name="Nat. Biotechnol.">
        <title>A standardized bacterial taxonomy based on genome phylogeny substantially revises the tree of life.</title>
        <authorList>
            <person name="Parks D.H."/>
            <person name="Chuvochina M."/>
            <person name="Waite D.W."/>
            <person name="Rinke C."/>
            <person name="Skarshewski A."/>
            <person name="Chaumeil P.A."/>
            <person name="Hugenholtz P."/>
        </authorList>
    </citation>
    <scope>NUCLEOTIDE SEQUENCE [LARGE SCALE GENOMIC DNA]</scope>
    <source>
        <strain evidence="2">UBA10707</strain>
    </source>
</reference>
<evidence type="ECO:0000313" key="3">
    <source>
        <dbReference type="Proteomes" id="UP000264036"/>
    </source>
</evidence>
<evidence type="ECO:0000256" key="1">
    <source>
        <dbReference type="SAM" id="Phobius"/>
    </source>
</evidence>
<accession>A0A356LJG3</accession>
<sequence length="103" mass="10817">MPAFRRQLGPCGCRRQLPRPALGALPISVGVAINLALLLVSGQGSGGYSLDGQGTGCSDPFIETVNRRFALYALPDNCGKAGLPLSWRGSLATNYQNIPSTID</sequence>
<name>A0A356LJG3_9BURK</name>
<comment type="caution">
    <text evidence="2">The sequence shown here is derived from an EMBL/GenBank/DDBJ whole genome shotgun (WGS) entry which is preliminary data.</text>
</comment>
<keyword evidence="1" id="KW-0812">Transmembrane</keyword>
<keyword evidence="1" id="KW-0472">Membrane</keyword>
<protein>
    <submittedName>
        <fullName evidence="2">Uncharacterized protein</fullName>
    </submittedName>
</protein>
<proteinExistence type="predicted"/>
<dbReference type="EMBL" id="DOEK01000035">
    <property type="protein sequence ID" value="HBP30999.1"/>
    <property type="molecule type" value="Genomic_DNA"/>
</dbReference>
<dbReference type="AlphaFoldDB" id="A0A356LJG3"/>